<dbReference type="AlphaFoldDB" id="A0A166GM50"/>
<keyword evidence="3" id="KW-1185">Reference proteome</keyword>
<protein>
    <submittedName>
        <fullName evidence="2">Uncharacterized protein</fullName>
    </submittedName>
</protein>
<accession>A0A166GM50</accession>
<evidence type="ECO:0000313" key="3">
    <source>
        <dbReference type="Proteomes" id="UP000076532"/>
    </source>
</evidence>
<feature type="compositionally biased region" description="Polar residues" evidence="1">
    <location>
        <begin position="339"/>
        <end position="352"/>
    </location>
</feature>
<dbReference type="OrthoDB" id="515401at2759"/>
<gene>
    <name evidence="2" type="ORF">FIBSPDRAFT_893872</name>
</gene>
<evidence type="ECO:0000256" key="1">
    <source>
        <dbReference type="SAM" id="MobiDB-lite"/>
    </source>
</evidence>
<feature type="compositionally biased region" description="Polar residues" evidence="1">
    <location>
        <begin position="392"/>
        <end position="410"/>
    </location>
</feature>
<name>A0A166GM50_9AGAM</name>
<dbReference type="EMBL" id="KV417577">
    <property type="protein sequence ID" value="KZP17975.1"/>
    <property type="molecule type" value="Genomic_DNA"/>
</dbReference>
<feature type="region of interest" description="Disordered" evidence="1">
    <location>
        <begin position="295"/>
        <end position="410"/>
    </location>
</feature>
<proteinExistence type="predicted"/>
<reference evidence="2 3" key="1">
    <citation type="journal article" date="2016" name="Mol. Biol. Evol.">
        <title>Comparative Genomics of Early-Diverging Mushroom-Forming Fungi Provides Insights into the Origins of Lignocellulose Decay Capabilities.</title>
        <authorList>
            <person name="Nagy L.G."/>
            <person name="Riley R."/>
            <person name="Tritt A."/>
            <person name="Adam C."/>
            <person name="Daum C."/>
            <person name="Floudas D."/>
            <person name="Sun H."/>
            <person name="Yadav J.S."/>
            <person name="Pangilinan J."/>
            <person name="Larsson K.H."/>
            <person name="Matsuura K."/>
            <person name="Barry K."/>
            <person name="Labutti K."/>
            <person name="Kuo R."/>
            <person name="Ohm R.A."/>
            <person name="Bhattacharya S.S."/>
            <person name="Shirouzu T."/>
            <person name="Yoshinaga Y."/>
            <person name="Martin F.M."/>
            <person name="Grigoriev I.V."/>
            <person name="Hibbett D.S."/>
        </authorList>
    </citation>
    <scope>NUCLEOTIDE SEQUENCE [LARGE SCALE GENOMIC DNA]</scope>
    <source>
        <strain evidence="2 3">CBS 109695</strain>
    </source>
</reference>
<evidence type="ECO:0000313" key="2">
    <source>
        <dbReference type="EMBL" id="KZP17975.1"/>
    </source>
</evidence>
<sequence length="420" mass="46171">MTVQTNKVCGRVLIYGVYYILAYFDNCENYTISPCNYHSRKPSLPDCYSPKITGPRSDMLVPRLGTAPAVPPGLIAHVCMRIPEDAPAKLPALMAHRRTDLDVIGHDFRCPTEKTTAQWTSSLHFAAKWGFESVQLLAIDNFTTTTTIIPSRSYAVIPRAASPCISLGAPFPSIPRLLEAFAPSLVHELLRRGMMCAIHHRQAVSARTRRCALVAAHSRLSSAVGVGGGESVTRAAHIRVLAVPAAPGAIGCTLRFPGPVYLVAGRSRRPQGWMELWWPGTWREARWWASPRRSRSDKMAHGPSKNVPPPLVHSASLRETAALPYPRKRDPSHPMLNTPAASPWNTNTNVTKPDTKPSSEFKGQPNKRSRTTVRAEEEAEAATRSGSDNEKPLTTCSRRPSSSFPVNRTDNSALIFPSLF</sequence>
<organism evidence="2 3">
    <name type="scientific">Athelia psychrophila</name>
    <dbReference type="NCBI Taxonomy" id="1759441"/>
    <lineage>
        <taxon>Eukaryota</taxon>
        <taxon>Fungi</taxon>
        <taxon>Dikarya</taxon>
        <taxon>Basidiomycota</taxon>
        <taxon>Agaricomycotina</taxon>
        <taxon>Agaricomycetes</taxon>
        <taxon>Agaricomycetidae</taxon>
        <taxon>Atheliales</taxon>
        <taxon>Atheliaceae</taxon>
        <taxon>Athelia</taxon>
    </lineage>
</organism>
<dbReference type="Proteomes" id="UP000076532">
    <property type="component" value="Unassembled WGS sequence"/>
</dbReference>